<name>A0A5J4RY60_9ZZZZ</name>
<comment type="caution">
    <text evidence="1">The sequence shown here is derived from an EMBL/GenBank/DDBJ whole genome shotgun (WGS) entry which is preliminary data.</text>
</comment>
<organism evidence="1">
    <name type="scientific">termite gut metagenome</name>
    <dbReference type="NCBI Taxonomy" id="433724"/>
    <lineage>
        <taxon>unclassified sequences</taxon>
        <taxon>metagenomes</taxon>
        <taxon>organismal metagenomes</taxon>
    </lineage>
</organism>
<dbReference type="Pfam" id="PF13551">
    <property type="entry name" value="HTH_29"/>
    <property type="match status" value="1"/>
</dbReference>
<evidence type="ECO:0008006" key="2">
    <source>
        <dbReference type="Google" id="ProtNLM"/>
    </source>
</evidence>
<dbReference type="AlphaFoldDB" id="A0A5J4RY60"/>
<gene>
    <name evidence="1" type="ORF">EZS27_013678</name>
</gene>
<proteinExistence type="predicted"/>
<sequence length="158" mass="18150">MVSRACKYLGYSRDTFYRYKELFDEGGESALRDMNRRVPNIKNRIDPLIEEQVVAYAIENPALGQVRVSNELKKKGVFISPCRARQVWLKHDLEIFQKRLKALQAKVAQEGLILTESQVVALERAKEEKFSQGEIETHHPGCMGSTGYLLCGLYQRSR</sequence>
<evidence type="ECO:0000313" key="1">
    <source>
        <dbReference type="EMBL" id="KAA6338312.1"/>
    </source>
</evidence>
<protein>
    <recommendedName>
        <fullName evidence="2">Winged helix-turn helix domain-containing protein</fullName>
    </recommendedName>
</protein>
<dbReference type="EMBL" id="SNRY01000628">
    <property type="protein sequence ID" value="KAA6338312.1"/>
    <property type="molecule type" value="Genomic_DNA"/>
</dbReference>
<dbReference type="SUPFAM" id="SSF46689">
    <property type="entry name" value="Homeodomain-like"/>
    <property type="match status" value="1"/>
</dbReference>
<dbReference type="InterPro" id="IPR009057">
    <property type="entry name" value="Homeodomain-like_sf"/>
</dbReference>
<reference evidence="1" key="1">
    <citation type="submission" date="2019-03" db="EMBL/GenBank/DDBJ databases">
        <title>Single cell metagenomics reveals metabolic interactions within the superorganism composed of flagellate Streblomastix strix and complex community of Bacteroidetes bacteria on its surface.</title>
        <authorList>
            <person name="Treitli S.C."/>
            <person name="Kolisko M."/>
            <person name="Husnik F."/>
            <person name="Keeling P."/>
            <person name="Hampl V."/>
        </authorList>
    </citation>
    <scope>NUCLEOTIDE SEQUENCE</scope>
    <source>
        <strain evidence="1">STM</strain>
    </source>
</reference>
<accession>A0A5J4RY60</accession>